<evidence type="ECO:0000313" key="2">
    <source>
        <dbReference type="EMBL" id="MCP2307781.1"/>
    </source>
</evidence>
<organism evidence="2 3">
    <name type="scientific">Kitasatospora paracochleata</name>
    <dbReference type="NCBI Taxonomy" id="58354"/>
    <lineage>
        <taxon>Bacteria</taxon>
        <taxon>Bacillati</taxon>
        <taxon>Actinomycetota</taxon>
        <taxon>Actinomycetes</taxon>
        <taxon>Kitasatosporales</taxon>
        <taxon>Streptomycetaceae</taxon>
        <taxon>Kitasatospora</taxon>
    </lineage>
</organism>
<gene>
    <name evidence="2" type="ORF">FHR36_000873</name>
</gene>
<reference evidence="2 3" key="1">
    <citation type="submission" date="2022-06" db="EMBL/GenBank/DDBJ databases">
        <title>Sequencing the genomes of 1000 actinobacteria strains.</title>
        <authorList>
            <person name="Klenk H.-P."/>
        </authorList>
    </citation>
    <scope>NUCLEOTIDE SEQUENCE [LARGE SCALE GENOMIC DNA]</scope>
    <source>
        <strain evidence="2 3">DSM 41656</strain>
    </source>
</reference>
<dbReference type="Pfam" id="PF13148">
    <property type="entry name" value="DUF3987"/>
    <property type="match status" value="1"/>
</dbReference>
<accession>A0ABT1IT45</accession>
<name>A0ABT1IT45_9ACTN</name>
<proteinExistence type="predicted"/>
<dbReference type="RefSeq" id="WP_253793903.1">
    <property type="nucleotide sequence ID" value="NZ_BAAAUB010000058.1"/>
</dbReference>
<evidence type="ECO:0000313" key="3">
    <source>
        <dbReference type="Proteomes" id="UP001206483"/>
    </source>
</evidence>
<evidence type="ECO:0000256" key="1">
    <source>
        <dbReference type="SAM" id="MobiDB-lite"/>
    </source>
</evidence>
<dbReference type="InterPro" id="IPR025048">
    <property type="entry name" value="DUF3987"/>
</dbReference>
<dbReference type="EMBL" id="JAMZDX010000001">
    <property type="protein sequence ID" value="MCP2307781.1"/>
    <property type="molecule type" value="Genomic_DNA"/>
</dbReference>
<dbReference type="Proteomes" id="UP001206483">
    <property type="component" value="Unassembled WGS sequence"/>
</dbReference>
<keyword evidence="3" id="KW-1185">Reference proteome</keyword>
<comment type="caution">
    <text evidence="2">The sequence shown here is derived from an EMBL/GenBank/DDBJ whole genome shotgun (WGS) entry which is preliminary data.</text>
</comment>
<evidence type="ECO:0008006" key="4">
    <source>
        <dbReference type="Google" id="ProtNLM"/>
    </source>
</evidence>
<protein>
    <recommendedName>
        <fullName evidence="4">DUF3987 domain-containing protein</fullName>
    </recommendedName>
</protein>
<sequence>MPVELHLATDPGGRPTRAENPLYDPAEGLQRPTRPGPVPEPEVFCGWVGETVRALDPTTEADPVGVLVNLLSAGGAVIGPGPFLWIGNDRHPALIWALTVGATAAGRKGAASNTVRRLLKAAVPDFLASNTPSGLSSGEGLIEQVKDGAPDSEKSTGVTDKRLWVVESEYGITMARARREGSSLGGVLRQAWNGEDLGVMNREALHATAPHIALIGHISPRELRAKMQDSELAGGTYNRFLPLFVHRNLLLPDATGAPEDLVNNLATVWRTVLEDARHVGEVQLTTDAAELWRSEVYPALSGGEDDDGPLAEFTARAAPYAKRTAMVYALLDHKQQIGIEHLQAAWALIRYARLSAAHILGPAASSTGDPDLDKLAAAVKNAGPGGFTQSEVQVMFKRRNAAWRSDLTARLCHLPGYVAAPVQGSGRPQTIYLYAPGDGPERSESP</sequence>
<feature type="region of interest" description="Disordered" evidence="1">
    <location>
        <begin position="1"/>
        <end position="38"/>
    </location>
</feature>